<evidence type="ECO:0000256" key="1">
    <source>
        <dbReference type="SAM" id="MobiDB-lite"/>
    </source>
</evidence>
<dbReference type="AlphaFoldDB" id="A0A109W6G7"/>
<dbReference type="PANTHER" id="PTHR38730">
    <property type="entry name" value="SLL7028 PROTEIN"/>
    <property type="match status" value="1"/>
</dbReference>
<evidence type="ECO:0000313" key="4">
    <source>
        <dbReference type="EMBL" id="AMD93661.1"/>
    </source>
</evidence>
<keyword evidence="5" id="KW-1185">Reference proteome</keyword>
<dbReference type="KEGG" id="doa:AXF15_11485"/>
<feature type="domain" description="Putative metallopeptidase" evidence="3">
    <location>
        <begin position="3"/>
        <end position="289"/>
    </location>
</feature>
<dbReference type="InterPro" id="IPR036465">
    <property type="entry name" value="vWFA_dom_sf"/>
</dbReference>
<accession>A0A109W6G7</accession>
<organism evidence="4 5">
    <name type="scientific">Desulfomicrobium orale DSM 12838</name>
    <dbReference type="NCBI Taxonomy" id="888061"/>
    <lineage>
        <taxon>Bacteria</taxon>
        <taxon>Pseudomonadati</taxon>
        <taxon>Thermodesulfobacteriota</taxon>
        <taxon>Desulfovibrionia</taxon>
        <taxon>Desulfovibrionales</taxon>
        <taxon>Desulfomicrobiaceae</taxon>
        <taxon>Desulfomicrobium</taxon>
    </lineage>
</organism>
<gene>
    <name evidence="4" type="ORF">AXF15_11485</name>
</gene>
<feature type="compositionally biased region" description="Gly residues" evidence="1">
    <location>
        <begin position="175"/>
        <end position="184"/>
    </location>
</feature>
<reference evidence="5" key="1">
    <citation type="submission" date="2016-02" db="EMBL/GenBank/DDBJ databases">
        <authorList>
            <person name="Holder M.E."/>
            <person name="Ajami N.J."/>
            <person name="Petrosino J.F."/>
        </authorList>
    </citation>
    <scope>NUCLEOTIDE SEQUENCE [LARGE SCALE GENOMIC DNA]</scope>
    <source>
        <strain evidence="5">DSM 12838</strain>
    </source>
</reference>
<evidence type="ECO:0000313" key="5">
    <source>
        <dbReference type="Proteomes" id="UP000063964"/>
    </source>
</evidence>
<evidence type="ECO:0000259" key="3">
    <source>
        <dbReference type="Pfam" id="PF13203"/>
    </source>
</evidence>
<dbReference type="Pfam" id="PF13203">
    <property type="entry name" value="DUF2201_N"/>
    <property type="match status" value="1"/>
</dbReference>
<name>A0A109W6G7_9BACT</name>
<dbReference type="STRING" id="888061.AXF15_11485"/>
<dbReference type="SUPFAM" id="SSF53300">
    <property type="entry name" value="vWA-like"/>
    <property type="match status" value="1"/>
</dbReference>
<dbReference type="Proteomes" id="UP000063964">
    <property type="component" value="Chromosome"/>
</dbReference>
<feature type="compositionally biased region" description="Basic and acidic residues" evidence="1">
    <location>
        <begin position="185"/>
        <end position="202"/>
    </location>
</feature>
<evidence type="ECO:0008006" key="6">
    <source>
        <dbReference type="Google" id="ProtNLM"/>
    </source>
</evidence>
<dbReference type="EMBL" id="CP014230">
    <property type="protein sequence ID" value="AMD93661.1"/>
    <property type="molecule type" value="Genomic_DNA"/>
</dbReference>
<dbReference type="InterPro" id="IPR018698">
    <property type="entry name" value="VWA-like_dom"/>
</dbReference>
<dbReference type="Pfam" id="PF09967">
    <property type="entry name" value="DUF2201"/>
    <property type="match status" value="1"/>
</dbReference>
<dbReference type="PANTHER" id="PTHR38730:SF1">
    <property type="entry name" value="SLL7028 PROTEIN"/>
    <property type="match status" value="1"/>
</dbReference>
<feature type="domain" description="VWA-like" evidence="2">
    <location>
        <begin position="297"/>
        <end position="421"/>
    </location>
</feature>
<dbReference type="InterPro" id="IPR025154">
    <property type="entry name" value="Put_metallopeptidase_dom"/>
</dbReference>
<evidence type="ECO:0000259" key="2">
    <source>
        <dbReference type="Pfam" id="PF09967"/>
    </source>
</evidence>
<protein>
    <recommendedName>
        <fullName evidence="6">Metallopeptidase domain-containing protein</fullName>
    </recommendedName>
</protein>
<sequence>MVQARAELVLDHPFFATLALRLELREDPHCDTAWSDGKTLGYNPAYIAAQSLEQIKGMQCHEVLHLACSHHLRRDGRDQGLWNRACDYAINPILLEAGIRLPDGFLDDPAHHGKSADLIYETLLREMEERPGGQGTGGREETSGGDENASAGEGGLGGRDQSGAPGRKEPPGAGRTEGGGGLAGERGDNADPGRSGEVRDAPVKSMGSGDDGPGAEDEWRMNVAQAMRAAKEAGNLPGSVERLFGNLLAPRIGWREMLARFVSQCARNDFSWVRPNRRYLHAGLYLPGLDSQELDNVAVAVDVSGSIEQTHLDAFSAEISAILEEFDTELTLLTCDAALTSLKRLTRRDMPLQLAAAGGGGTDFRPPFQALEREGVVPACLIYFTDMQCSRYPEDPGYPVLWLTVRESPLSPPFGEVIGMETP</sequence>
<feature type="region of interest" description="Disordered" evidence="1">
    <location>
        <begin position="129"/>
        <end position="217"/>
    </location>
</feature>
<proteinExistence type="predicted"/>